<comment type="caution">
    <text evidence="2">The sequence shown here is derived from an EMBL/GenBank/DDBJ whole genome shotgun (WGS) entry which is preliminary data.</text>
</comment>
<dbReference type="EMBL" id="JAQOMS010000002">
    <property type="protein sequence ID" value="MDC2888913.1"/>
    <property type="molecule type" value="Genomic_DNA"/>
</dbReference>
<dbReference type="Proteomes" id="UP001528411">
    <property type="component" value="Unassembled WGS sequence"/>
</dbReference>
<keyword evidence="1" id="KW-0812">Transmembrane</keyword>
<sequence length="81" mass="8833">MLLPVIVILAVSIPRAYRTHKNPQPAMVGVVGILTLIFGVTIGEHVETWFTVVGSILVISSHLLNRQSLKRTSISMAQLAQ</sequence>
<protein>
    <submittedName>
        <fullName evidence="2">MerC domain-containing protein</fullName>
    </submittedName>
</protein>
<evidence type="ECO:0000256" key="1">
    <source>
        <dbReference type="SAM" id="Phobius"/>
    </source>
</evidence>
<organism evidence="2 3">
    <name type="scientific">Psychrosphaera algicola</name>
    <dbReference type="NCBI Taxonomy" id="3023714"/>
    <lineage>
        <taxon>Bacteria</taxon>
        <taxon>Pseudomonadati</taxon>
        <taxon>Pseudomonadota</taxon>
        <taxon>Gammaproteobacteria</taxon>
        <taxon>Alteromonadales</taxon>
        <taxon>Pseudoalteromonadaceae</taxon>
        <taxon>Psychrosphaera</taxon>
    </lineage>
</organism>
<keyword evidence="1" id="KW-0472">Membrane</keyword>
<feature type="transmembrane region" description="Helical" evidence="1">
    <location>
        <begin position="48"/>
        <end position="65"/>
    </location>
</feature>
<reference evidence="2 3" key="1">
    <citation type="submission" date="2023-01" db="EMBL/GenBank/DDBJ databases">
        <title>Psychrosphaera sp. nov., isolated from marine algae.</title>
        <authorList>
            <person name="Bayburt H."/>
            <person name="Choi B.J."/>
            <person name="Kim J.M."/>
            <person name="Choi D.G."/>
            <person name="Jeon C.O."/>
        </authorList>
    </citation>
    <scope>NUCLEOTIDE SEQUENCE [LARGE SCALE GENOMIC DNA]</scope>
    <source>
        <strain evidence="2 3">G1-22</strain>
    </source>
</reference>
<evidence type="ECO:0000313" key="2">
    <source>
        <dbReference type="EMBL" id="MDC2888913.1"/>
    </source>
</evidence>
<name>A0ABT5FDI7_9GAMM</name>
<evidence type="ECO:0000313" key="3">
    <source>
        <dbReference type="Proteomes" id="UP001528411"/>
    </source>
</evidence>
<keyword evidence="3" id="KW-1185">Reference proteome</keyword>
<keyword evidence="1" id="KW-1133">Transmembrane helix</keyword>
<gene>
    <name evidence="2" type="ORF">PN838_09200</name>
</gene>
<proteinExistence type="predicted"/>
<dbReference type="InterPro" id="IPR004891">
    <property type="entry name" value="Mercury-R_MerC"/>
</dbReference>
<accession>A0ABT5FDI7</accession>
<feature type="transmembrane region" description="Helical" evidence="1">
    <location>
        <begin position="25"/>
        <end position="42"/>
    </location>
</feature>
<dbReference type="Pfam" id="PF03203">
    <property type="entry name" value="MerC"/>
    <property type="match status" value="1"/>
</dbReference>